<dbReference type="AlphaFoldDB" id="A0A0F9P5L9"/>
<gene>
    <name evidence="1" type="ORF">LCGC14_1179350</name>
</gene>
<evidence type="ECO:0008006" key="2">
    <source>
        <dbReference type="Google" id="ProtNLM"/>
    </source>
</evidence>
<organism evidence="1">
    <name type="scientific">marine sediment metagenome</name>
    <dbReference type="NCBI Taxonomy" id="412755"/>
    <lineage>
        <taxon>unclassified sequences</taxon>
        <taxon>metagenomes</taxon>
        <taxon>ecological metagenomes</taxon>
    </lineage>
</organism>
<dbReference type="InterPro" id="IPR021739">
    <property type="entry name" value="SaV-like"/>
</dbReference>
<name>A0A0F9P5L9_9ZZZZ</name>
<dbReference type="Pfam" id="PF11753">
    <property type="entry name" value="DUF3310"/>
    <property type="match status" value="1"/>
</dbReference>
<dbReference type="EMBL" id="LAZR01005897">
    <property type="protein sequence ID" value="KKM96320.1"/>
    <property type="molecule type" value="Genomic_DNA"/>
</dbReference>
<reference evidence="1" key="1">
    <citation type="journal article" date="2015" name="Nature">
        <title>Complex archaea that bridge the gap between prokaryotes and eukaryotes.</title>
        <authorList>
            <person name="Spang A."/>
            <person name="Saw J.H."/>
            <person name="Jorgensen S.L."/>
            <person name="Zaremba-Niedzwiedzka K."/>
            <person name="Martijn J."/>
            <person name="Lind A.E."/>
            <person name="van Eijk R."/>
            <person name="Schleper C."/>
            <person name="Guy L."/>
            <person name="Ettema T.J."/>
        </authorList>
    </citation>
    <scope>NUCLEOTIDE SEQUENCE</scope>
</reference>
<sequence>MSTTQSSDPNERVEHPRWYNGHPSGIECIEIIEHLPCNLANAVKYIWRYGLKQSSDQIRDLRSADWYVRREISRIDRFDLEDEPKPRADPVWRKLAARIVHVQGDQDGLLADCLYALLQDDLPGLLNRVEREVANLREKGCAAL</sequence>
<accession>A0A0F9P5L9</accession>
<proteinExistence type="predicted"/>
<protein>
    <recommendedName>
        <fullName evidence="2">DUF3310 domain-containing protein</fullName>
    </recommendedName>
</protein>
<evidence type="ECO:0000313" key="1">
    <source>
        <dbReference type="EMBL" id="KKM96320.1"/>
    </source>
</evidence>
<comment type="caution">
    <text evidence="1">The sequence shown here is derived from an EMBL/GenBank/DDBJ whole genome shotgun (WGS) entry which is preliminary data.</text>
</comment>